<dbReference type="RefSeq" id="WP_343060298.1">
    <property type="nucleotide sequence ID" value="NZ_JACHOR010000002.1"/>
</dbReference>
<dbReference type="EMBL" id="JACHOR010000002">
    <property type="protein sequence ID" value="MBB5745455.1"/>
    <property type="molecule type" value="Genomic_DNA"/>
</dbReference>
<evidence type="ECO:0000256" key="1">
    <source>
        <dbReference type="SAM" id="SignalP"/>
    </source>
</evidence>
<dbReference type="PANTHER" id="PTHR34309">
    <property type="entry name" value="SLR1406 PROTEIN"/>
    <property type="match status" value="1"/>
</dbReference>
<dbReference type="Proteomes" id="UP000545037">
    <property type="component" value="Unassembled WGS sequence"/>
</dbReference>
<sequence length="169" mass="17083">MKALPALVAVCFGFAVTPALAQTPPVQAAPAPAPVAAPPYGLPIGLADAQALIDRAMAEAARSGFRMAIAVVEPSGELVAFARMDDTQYGSIFVAQRKAEYAARYRLPTAVAEERVQAGRVVSLANPEAFTIGGGIPIVRDGKIVGAIGVSGATAAQDAAVAEVALAGN</sequence>
<proteinExistence type="predicted"/>
<comment type="caution">
    <text evidence="2">The sequence shown here is derived from an EMBL/GenBank/DDBJ whole genome shotgun (WGS) entry which is preliminary data.</text>
</comment>
<feature type="chain" id="PRO_5031079520" evidence="1">
    <location>
        <begin position="22"/>
        <end position="169"/>
    </location>
</feature>
<dbReference type="InterPro" id="IPR038084">
    <property type="entry name" value="PduO/GlcC-like_sf"/>
</dbReference>
<evidence type="ECO:0000313" key="2">
    <source>
        <dbReference type="EMBL" id="MBB5745455.1"/>
    </source>
</evidence>
<evidence type="ECO:0000313" key="3">
    <source>
        <dbReference type="Proteomes" id="UP000545037"/>
    </source>
</evidence>
<keyword evidence="3" id="KW-1185">Reference proteome</keyword>
<protein>
    <submittedName>
        <fullName evidence="2">Uncharacterized protein GlcG (DUF336 family)</fullName>
    </submittedName>
</protein>
<dbReference type="Gene3D" id="3.30.450.150">
    <property type="entry name" value="Haem-degrading domain"/>
    <property type="match status" value="1"/>
</dbReference>
<keyword evidence="1" id="KW-0732">Signal</keyword>
<reference evidence="2 3" key="1">
    <citation type="submission" date="2020-08" db="EMBL/GenBank/DDBJ databases">
        <title>Genomic Encyclopedia of Type Strains, Phase IV (KMG-IV): sequencing the most valuable type-strain genomes for metagenomic binning, comparative biology and taxonomic classification.</title>
        <authorList>
            <person name="Goeker M."/>
        </authorList>
    </citation>
    <scope>NUCLEOTIDE SEQUENCE [LARGE SCALE GENOMIC DNA]</scope>
    <source>
        <strain evidence="2 3">DSM 4737</strain>
    </source>
</reference>
<dbReference type="InterPro" id="IPR005624">
    <property type="entry name" value="PduO/GlcC-like"/>
</dbReference>
<name>A0A7W9CGZ3_9CAUL</name>
<feature type="signal peptide" evidence="1">
    <location>
        <begin position="1"/>
        <end position="21"/>
    </location>
</feature>
<dbReference type="InterPro" id="IPR052517">
    <property type="entry name" value="GlcG_carb_metab_protein"/>
</dbReference>
<dbReference type="AlphaFoldDB" id="A0A7W9CGZ3"/>
<gene>
    <name evidence="2" type="ORF">GGR13_001039</name>
</gene>
<organism evidence="2 3">
    <name type="scientific">Brevundimonas variabilis</name>
    <dbReference type="NCBI Taxonomy" id="74312"/>
    <lineage>
        <taxon>Bacteria</taxon>
        <taxon>Pseudomonadati</taxon>
        <taxon>Pseudomonadota</taxon>
        <taxon>Alphaproteobacteria</taxon>
        <taxon>Caulobacterales</taxon>
        <taxon>Caulobacteraceae</taxon>
        <taxon>Brevundimonas</taxon>
    </lineage>
</organism>
<dbReference type="Pfam" id="PF03928">
    <property type="entry name" value="HbpS-like"/>
    <property type="match status" value="1"/>
</dbReference>
<accession>A0A7W9CGZ3</accession>
<dbReference type="SUPFAM" id="SSF143744">
    <property type="entry name" value="GlcG-like"/>
    <property type="match status" value="1"/>
</dbReference>
<dbReference type="PANTHER" id="PTHR34309:SF1">
    <property type="entry name" value="PROTEIN GLCG"/>
    <property type="match status" value="1"/>
</dbReference>